<organism evidence="2 3">
    <name type="scientific">Colocasia esculenta</name>
    <name type="common">Wild taro</name>
    <name type="synonym">Arum esculentum</name>
    <dbReference type="NCBI Taxonomy" id="4460"/>
    <lineage>
        <taxon>Eukaryota</taxon>
        <taxon>Viridiplantae</taxon>
        <taxon>Streptophyta</taxon>
        <taxon>Embryophyta</taxon>
        <taxon>Tracheophyta</taxon>
        <taxon>Spermatophyta</taxon>
        <taxon>Magnoliopsida</taxon>
        <taxon>Liliopsida</taxon>
        <taxon>Araceae</taxon>
        <taxon>Aroideae</taxon>
        <taxon>Colocasieae</taxon>
        <taxon>Colocasia</taxon>
    </lineage>
</organism>
<proteinExistence type="predicted"/>
<name>A0A843U7S2_COLES</name>
<sequence length="120" mass="12740">MNALQGRGGARFVGGGSWIVGARRWRVASLREGPLRLDPHLKTAGFARVVDFGRSRGKRWDDDVVVCGALLAETGTPVVCDSYGAVQLTTAPPPPPDARPAAAGKTHLENRGMSFTTEAQ</sequence>
<evidence type="ECO:0000256" key="1">
    <source>
        <dbReference type="SAM" id="MobiDB-lite"/>
    </source>
</evidence>
<evidence type="ECO:0000313" key="3">
    <source>
        <dbReference type="Proteomes" id="UP000652761"/>
    </source>
</evidence>
<dbReference type="AlphaFoldDB" id="A0A843U7S2"/>
<gene>
    <name evidence="2" type="ORF">Taro_009850</name>
</gene>
<dbReference type="Proteomes" id="UP000652761">
    <property type="component" value="Unassembled WGS sequence"/>
</dbReference>
<reference evidence="2" key="1">
    <citation type="submission" date="2017-07" db="EMBL/GenBank/DDBJ databases">
        <title>Taro Niue Genome Assembly and Annotation.</title>
        <authorList>
            <person name="Atibalentja N."/>
            <person name="Keating K."/>
            <person name="Fields C.J."/>
        </authorList>
    </citation>
    <scope>NUCLEOTIDE SEQUENCE</scope>
    <source>
        <strain evidence="2">Niue_2</strain>
        <tissue evidence="2">Leaf</tissue>
    </source>
</reference>
<feature type="region of interest" description="Disordered" evidence="1">
    <location>
        <begin position="89"/>
        <end position="120"/>
    </location>
</feature>
<comment type="caution">
    <text evidence="2">The sequence shown here is derived from an EMBL/GenBank/DDBJ whole genome shotgun (WGS) entry which is preliminary data.</text>
</comment>
<accession>A0A843U7S2</accession>
<keyword evidence="3" id="KW-1185">Reference proteome</keyword>
<dbReference type="EMBL" id="NMUH01000350">
    <property type="protein sequence ID" value="MQL77443.1"/>
    <property type="molecule type" value="Genomic_DNA"/>
</dbReference>
<evidence type="ECO:0000313" key="2">
    <source>
        <dbReference type="EMBL" id="MQL77443.1"/>
    </source>
</evidence>
<protein>
    <submittedName>
        <fullName evidence="2">Uncharacterized protein</fullName>
    </submittedName>
</protein>